<protein>
    <submittedName>
        <fullName evidence="1">Uncharacterized protein</fullName>
    </submittedName>
</protein>
<dbReference type="AlphaFoldDB" id="A0A015U5V2"/>
<dbReference type="Proteomes" id="UP000020773">
    <property type="component" value="Unassembled WGS sequence"/>
</dbReference>
<dbReference type="GeneID" id="60367791"/>
<accession>A0A015U5V2</accession>
<organism evidence="1 2">
    <name type="scientific">Bacteroides fragilis str. 3998T(B)3</name>
    <dbReference type="NCBI Taxonomy" id="1339316"/>
    <lineage>
        <taxon>Bacteria</taxon>
        <taxon>Pseudomonadati</taxon>
        <taxon>Bacteroidota</taxon>
        <taxon>Bacteroidia</taxon>
        <taxon>Bacteroidales</taxon>
        <taxon>Bacteroidaceae</taxon>
        <taxon>Bacteroides</taxon>
    </lineage>
</organism>
<evidence type="ECO:0000313" key="1">
    <source>
        <dbReference type="EMBL" id="EXY90207.1"/>
    </source>
</evidence>
<proteinExistence type="predicted"/>
<dbReference type="PATRIC" id="fig|1339316.3.peg.2951"/>
<dbReference type="EMBL" id="JGDB01000194">
    <property type="protein sequence ID" value="EXY90207.1"/>
    <property type="molecule type" value="Genomic_DNA"/>
</dbReference>
<evidence type="ECO:0000313" key="2">
    <source>
        <dbReference type="Proteomes" id="UP000020773"/>
    </source>
</evidence>
<comment type="caution">
    <text evidence="1">The sequence shown here is derived from an EMBL/GenBank/DDBJ whole genome shotgun (WGS) entry which is preliminary data.</text>
</comment>
<sequence length="134" mass="15635">MIKQDYLIRMIQEIISLIVNAILNKKKFRKDEWTEYDCLTRQILGVSQEELLSMSLDEMIDCYEGDPNRMGKIELAAVTLLKVSDEVESDILQKSKLRQDGLSLLKYVQKESSTFSIQRTNLIRMIEINESLKM</sequence>
<reference evidence="1 2" key="1">
    <citation type="submission" date="2014-02" db="EMBL/GenBank/DDBJ databases">
        <authorList>
            <person name="Sears C."/>
            <person name="Carroll K."/>
            <person name="Sack B.R."/>
            <person name="Qadri F."/>
            <person name="Myers L.L."/>
            <person name="Chung G.-T."/>
            <person name="Escheverria P."/>
            <person name="Fraser C.M."/>
            <person name="Sadzewicz L."/>
            <person name="Shefchek K.A."/>
            <person name="Tallon L."/>
            <person name="Das S.P."/>
            <person name="Daugherty S."/>
            <person name="Mongodin E.F."/>
        </authorList>
    </citation>
    <scope>NUCLEOTIDE SEQUENCE [LARGE SCALE GENOMIC DNA]</scope>
    <source>
        <strain evidence="2">3998T(B)3</strain>
    </source>
</reference>
<gene>
    <name evidence="1" type="ORF">M125_3106</name>
</gene>
<dbReference type="RefSeq" id="WP_005788164.1">
    <property type="nucleotide sequence ID" value="NZ_JGDB01000194.1"/>
</dbReference>
<name>A0A015U5V2_BACFG</name>